<dbReference type="Pfam" id="PF05016">
    <property type="entry name" value="ParE_toxin"/>
    <property type="match status" value="1"/>
</dbReference>
<evidence type="ECO:0000256" key="1">
    <source>
        <dbReference type="ARBA" id="ARBA00006226"/>
    </source>
</evidence>
<dbReference type="AlphaFoldDB" id="G8P1G6"/>
<evidence type="ECO:0000313" key="4">
    <source>
        <dbReference type="Proteomes" id="UP000007113"/>
    </source>
</evidence>
<dbReference type="eggNOG" id="COG3668">
    <property type="taxonomic scope" value="Bacteria"/>
</dbReference>
<protein>
    <submittedName>
        <fullName evidence="3">Plasmid stabilization system</fullName>
    </submittedName>
</protein>
<dbReference type="PANTHER" id="PTHR33755:SF6">
    <property type="entry name" value="PLASMID STABILIZATION SYSTEM PROTEIN"/>
    <property type="match status" value="1"/>
</dbReference>
<dbReference type="EMBL" id="CP003130">
    <property type="protein sequence ID" value="AEU34705.1"/>
    <property type="molecule type" value="Genomic_DNA"/>
</dbReference>
<dbReference type="HOGENOM" id="CLU_147162_10_3_0"/>
<reference evidence="3 4" key="1">
    <citation type="submission" date="2011-11" db="EMBL/GenBank/DDBJ databases">
        <title>Complete sequence of Granulicella mallensis MP5ACTX8.</title>
        <authorList>
            <consortium name="US DOE Joint Genome Institute"/>
            <person name="Lucas S."/>
            <person name="Copeland A."/>
            <person name="Lapidus A."/>
            <person name="Cheng J.-F."/>
            <person name="Goodwin L."/>
            <person name="Pitluck S."/>
            <person name="Peters L."/>
            <person name="Lu M."/>
            <person name="Detter J.C."/>
            <person name="Han C."/>
            <person name="Tapia R."/>
            <person name="Land M."/>
            <person name="Hauser L."/>
            <person name="Kyrpides N."/>
            <person name="Ivanova N."/>
            <person name="Mikhailova N."/>
            <person name="Pagani I."/>
            <person name="Rawat S."/>
            <person name="Mannisto M."/>
            <person name="Haggblom M."/>
            <person name="Woyke T."/>
        </authorList>
    </citation>
    <scope>NUCLEOTIDE SEQUENCE [LARGE SCALE GENOMIC DNA]</scope>
    <source>
        <strain evidence="4">ATCC BAA-1857 / DSM 23137 / MP5ACTX8</strain>
    </source>
</reference>
<dbReference type="RefSeq" id="WP_014263589.1">
    <property type="nucleotide sequence ID" value="NC_016631.1"/>
</dbReference>
<dbReference type="InterPro" id="IPR051803">
    <property type="entry name" value="TA_system_RelE-like_toxin"/>
</dbReference>
<dbReference type="KEGG" id="gma:AciX8_0350"/>
<dbReference type="PANTHER" id="PTHR33755">
    <property type="entry name" value="TOXIN PARE1-RELATED"/>
    <property type="match status" value="1"/>
</dbReference>
<comment type="similarity">
    <text evidence="1">Belongs to the RelE toxin family.</text>
</comment>
<sequence length="94" mass="11053">MHVELSRFIERDLQEIGDHIAKHNPTRALSFVEEIEEKIQSIGDNPLIYRLRPEIGPEARVAVHGRYLILFRLMDNYIFVERVVNGARDLSRIR</sequence>
<dbReference type="Proteomes" id="UP000007113">
    <property type="component" value="Chromosome"/>
</dbReference>
<dbReference type="InterPro" id="IPR007712">
    <property type="entry name" value="RelE/ParE_toxin"/>
</dbReference>
<dbReference type="Gene3D" id="3.30.2310.20">
    <property type="entry name" value="RelE-like"/>
    <property type="match status" value="1"/>
</dbReference>
<dbReference type="OrthoDB" id="122484at2"/>
<accession>G8P1G6</accession>
<dbReference type="InterPro" id="IPR035093">
    <property type="entry name" value="RelE/ParE_toxin_dom_sf"/>
</dbReference>
<proteinExistence type="inferred from homology"/>
<organism evidence="3 4">
    <name type="scientific">Granulicella mallensis (strain ATCC BAA-1857 / DSM 23137 / MP5ACTX8)</name>
    <dbReference type="NCBI Taxonomy" id="682795"/>
    <lineage>
        <taxon>Bacteria</taxon>
        <taxon>Pseudomonadati</taxon>
        <taxon>Acidobacteriota</taxon>
        <taxon>Terriglobia</taxon>
        <taxon>Terriglobales</taxon>
        <taxon>Acidobacteriaceae</taxon>
        <taxon>Granulicella</taxon>
    </lineage>
</organism>
<keyword evidence="2" id="KW-1277">Toxin-antitoxin system</keyword>
<keyword evidence="4" id="KW-1185">Reference proteome</keyword>
<evidence type="ECO:0000256" key="2">
    <source>
        <dbReference type="ARBA" id="ARBA00022649"/>
    </source>
</evidence>
<dbReference type="STRING" id="682795.AciX8_0350"/>
<evidence type="ECO:0000313" key="3">
    <source>
        <dbReference type="EMBL" id="AEU34705.1"/>
    </source>
</evidence>
<name>G8P1G6_GRAMM</name>
<gene>
    <name evidence="3" type="ordered locus">AciX8_0350</name>
</gene>